<dbReference type="InterPro" id="IPR006775">
    <property type="entry name" value="GH116_catalytic"/>
</dbReference>
<keyword evidence="3" id="KW-1185">Reference proteome</keyword>
<dbReference type="InterPro" id="IPR052566">
    <property type="entry name" value="Non-lysos_glucosylceramidase"/>
</dbReference>
<dbReference type="GO" id="GO:0008422">
    <property type="term" value="F:beta-glucosidase activity"/>
    <property type="evidence" value="ECO:0007669"/>
    <property type="project" value="TreeGrafter"/>
</dbReference>
<dbReference type="OrthoDB" id="730489at2759"/>
<dbReference type="PANTHER" id="PTHR12654:SF0">
    <property type="entry name" value="NON-LYSOSOMAL GLUCOSYLCERAMIDASE"/>
    <property type="match status" value="1"/>
</dbReference>
<protein>
    <recommendedName>
        <fullName evidence="1">Glycosyl-hydrolase family 116 catalytic region domain-containing protein</fullName>
    </recommendedName>
</protein>
<dbReference type="EMBL" id="OV725078">
    <property type="protein sequence ID" value="CAH1394245.1"/>
    <property type="molecule type" value="Genomic_DNA"/>
</dbReference>
<dbReference type="AlphaFoldDB" id="A0A9P0H4B6"/>
<feature type="domain" description="Glycosyl-hydrolase family 116 catalytic region" evidence="1">
    <location>
        <begin position="56"/>
        <end position="144"/>
    </location>
</feature>
<evidence type="ECO:0000313" key="2">
    <source>
        <dbReference type="EMBL" id="CAH1394245.1"/>
    </source>
</evidence>
<sequence>MPKFSFSTQDLKRSLPDWYKSALFNELYYISDGGTVWTLIDSNDKLSLHDPRIEYGRFAYLEGHEYRMYNTYDVHFYASCSLISLWPKLQLSVQYDICDAIEREDKTRTWFLYNGKHGYRKVKDTVPHDLGDPGFSRIETVTSSVSQNRFNSSCEEGLVCVKIVRTEGIGLWLFERVSPNNTHPNEGNTLAENSYILLFLVEPNFTLLSAEDEDMEVLPTPDTTRGLTKAQLFH</sequence>
<dbReference type="PANTHER" id="PTHR12654">
    <property type="entry name" value="BILE ACID BETA-GLUCOSIDASE-RELATED"/>
    <property type="match status" value="1"/>
</dbReference>
<gene>
    <name evidence="2" type="ORF">NEZAVI_LOCUS4776</name>
</gene>
<proteinExistence type="predicted"/>
<reference evidence="2" key="1">
    <citation type="submission" date="2022-01" db="EMBL/GenBank/DDBJ databases">
        <authorList>
            <person name="King R."/>
        </authorList>
    </citation>
    <scope>NUCLEOTIDE SEQUENCE</scope>
</reference>
<accession>A0A9P0H4B6</accession>
<name>A0A9P0H4B6_NEZVI</name>
<dbReference type="Pfam" id="PF04685">
    <property type="entry name" value="DUF608"/>
    <property type="match status" value="1"/>
</dbReference>
<organism evidence="2 3">
    <name type="scientific">Nezara viridula</name>
    <name type="common">Southern green stink bug</name>
    <name type="synonym">Cimex viridulus</name>
    <dbReference type="NCBI Taxonomy" id="85310"/>
    <lineage>
        <taxon>Eukaryota</taxon>
        <taxon>Metazoa</taxon>
        <taxon>Ecdysozoa</taxon>
        <taxon>Arthropoda</taxon>
        <taxon>Hexapoda</taxon>
        <taxon>Insecta</taxon>
        <taxon>Pterygota</taxon>
        <taxon>Neoptera</taxon>
        <taxon>Paraneoptera</taxon>
        <taxon>Hemiptera</taxon>
        <taxon>Heteroptera</taxon>
        <taxon>Panheteroptera</taxon>
        <taxon>Pentatomomorpha</taxon>
        <taxon>Pentatomoidea</taxon>
        <taxon>Pentatomidae</taxon>
        <taxon>Pentatominae</taxon>
        <taxon>Nezara</taxon>
    </lineage>
</organism>
<evidence type="ECO:0000313" key="3">
    <source>
        <dbReference type="Proteomes" id="UP001152798"/>
    </source>
</evidence>
<evidence type="ECO:0000259" key="1">
    <source>
        <dbReference type="Pfam" id="PF04685"/>
    </source>
</evidence>
<dbReference type="Proteomes" id="UP001152798">
    <property type="component" value="Chromosome 2"/>
</dbReference>